<dbReference type="RefSeq" id="WP_114116370.1">
    <property type="nucleotide sequence ID" value="NZ_BMHU01000001.1"/>
</dbReference>
<evidence type="ECO:0000313" key="2">
    <source>
        <dbReference type="EMBL" id="RCK61262.1"/>
    </source>
</evidence>
<dbReference type="EMBL" id="QORO01000001">
    <property type="protein sequence ID" value="RCK61262.1"/>
    <property type="molecule type" value="Genomic_DNA"/>
</dbReference>
<protein>
    <submittedName>
        <fullName evidence="2">Uncharacterized protein</fullName>
    </submittedName>
</protein>
<dbReference type="Pfam" id="PF20619">
    <property type="entry name" value="DUF6804"/>
    <property type="match status" value="1"/>
</dbReference>
<keyword evidence="1" id="KW-0472">Membrane</keyword>
<organism evidence="2 3">
    <name type="scientific">Microbacterium sorbitolivorans</name>
    <dbReference type="NCBI Taxonomy" id="1867410"/>
    <lineage>
        <taxon>Bacteria</taxon>
        <taxon>Bacillati</taxon>
        <taxon>Actinomycetota</taxon>
        <taxon>Actinomycetes</taxon>
        <taxon>Micrococcales</taxon>
        <taxon>Microbacteriaceae</taxon>
        <taxon>Microbacterium</taxon>
    </lineage>
</organism>
<name>A0A367Y890_9MICO</name>
<proteinExistence type="predicted"/>
<evidence type="ECO:0000313" key="3">
    <source>
        <dbReference type="Proteomes" id="UP000253508"/>
    </source>
</evidence>
<keyword evidence="1" id="KW-1133">Transmembrane helix</keyword>
<dbReference type="AlphaFoldDB" id="A0A367Y890"/>
<feature type="transmembrane region" description="Helical" evidence="1">
    <location>
        <begin position="62"/>
        <end position="83"/>
    </location>
</feature>
<evidence type="ECO:0000256" key="1">
    <source>
        <dbReference type="SAM" id="Phobius"/>
    </source>
</evidence>
<dbReference type="OrthoDB" id="5125716at2"/>
<dbReference type="Proteomes" id="UP000253508">
    <property type="component" value="Unassembled WGS sequence"/>
</dbReference>
<gene>
    <name evidence="2" type="ORF">DTO57_01000</name>
</gene>
<comment type="caution">
    <text evidence="2">The sequence shown here is derived from an EMBL/GenBank/DDBJ whole genome shotgun (WGS) entry which is preliminary data.</text>
</comment>
<feature type="transmembrane region" description="Helical" evidence="1">
    <location>
        <begin position="89"/>
        <end position="106"/>
    </location>
</feature>
<reference evidence="2 3" key="1">
    <citation type="submission" date="2018-07" db="EMBL/GenBank/DDBJ databases">
        <title>Microbacterium endoborsara sp. nov., a novel actinobacterium isolated from Borszczowia aralocaspica.</title>
        <authorList>
            <person name="An D."/>
        </authorList>
    </citation>
    <scope>NUCLEOTIDE SEQUENCE [LARGE SCALE GENOMIC DNA]</scope>
    <source>
        <strain evidence="2 3">C1.15228</strain>
    </source>
</reference>
<feature type="transmembrane region" description="Helical" evidence="1">
    <location>
        <begin position="15"/>
        <end position="33"/>
    </location>
</feature>
<feature type="transmembrane region" description="Helical" evidence="1">
    <location>
        <begin position="39"/>
        <end position="57"/>
    </location>
</feature>
<keyword evidence="1" id="KW-0812">Transmembrane</keyword>
<accession>A0A367Y890</accession>
<keyword evidence="3" id="KW-1185">Reference proteome</keyword>
<sequence>MASRDQNTPAFQRNALLPSFIAAAVLFLAPVILKTDWSAIVLYVVAIGALIVGWFGVQAKQWWWGIIFLAIAVLWNPAFPFGFDGTPWMVAQFAAAVVFLVAGILIKSPAE</sequence>
<dbReference type="InterPro" id="IPR046548">
    <property type="entry name" value="DUF6804"/>
</dbReference>